<dbReference type="EMBL" id="JASCZI010031808">
    <property type="protein sequence ID" value="MED6127463.1"/>
    <property type="molecule type" value="Genomic_DNA"/>
</dbReference>
<evidence type="ECO:0000256" key="1">
    <source>
        <dbReference type="SAM" id="SignalP"/>
    </source>
</evidence>
<reference evidence="2 3" key="1">
    <citation type="journal article" date="2023" name="Plants (Basel)">
        <title>Bridging the Gap: Combining Genomics and Transcriptomics Approaches to Understand Stylosanthes scabra, an Orphan Legume from the Brazilian Caatinga.</title>
        <authorList>
            <person name="Ferreira-Neto J.R.C."/>
            <person name="da Silva M.D."/>
            <person name="Binneck E."/>
            <person name="de Melo N.F."/>
            <person name="da Silva R.H."/>
            <person name="de Melo A.L.T.M."/>
            <person name="Pandolfi V."/>
            <person name="Bustamante F.O."/>
            <person name="Brasileiro-Vidal A.C."/>
            <person name="Benko-Iseppon A.M."/>
        </authorList>
    </citation>
    <scope>NUCLEOTIDE SEQUENCE [LARGE SCALE GENOMIC DNA]</scope>
    <source>
        <tissue evidence="2">Leaves</tissue>
    </source>
</reference>
<organism evidence="2 3">
    <name type="scientific">Stylosanthes scabra</name>
    <dbReference type="NCBI Taxonomy" id="79078"/>
    <lineage>
        <taxon>Eukaryota</taxon>
        <taxon>Viridiplantae</taxon>
        <taxon>Streptophyta</taxon>
        <taxon>Embryophyta</taxon>
        <taxon>Tracheophyta</taxon>
        <taxon>Spermatophyta</taxon>
        <taxon>Magnoliopsida</taxon>
        <taxon>eudicotyledons</taxon>
        <taxon>Gunneridae</taxon>
        <taxon>Pentapetalae</taxon>
        <taxon>rosids</taxon>
        <taxon>fabids</taxon>
        <taxon>Fabales</taxon>
        <taxon>Fabaceae</taxon>
        <taxon>Papilionoideae</taxon>
        <taxon>50 kb inversion clade</taxon>
        <taxon>dalbergioids sensu lato</taxon>
        <taxon>Dalbergieae</taxon>
        <taxon>Pterocarpus clade</taxon>
        <taxon>Stylosanthes</taxon>
    </lineage>
</organism>
<keyword evidence="1" id="KW-0732">Signal</keyword>
<sequence length="86" mass="9583">MRLWLSTLLQEIAFLPTPLAVGKYPKPNNSLEGTYLHQAEAGLSHLRVLAKAVLVVEAAVEEAIKHGIESTEVDEPLYMCCMKEYI</sequence>
<protein>
    <submittedName>
        <fullName evidence="2">Uncharacterized protein</fullName>
    </submittedName>
</protein>
<comment type="caution">
    <text evidence="2">The sequence shown here is derived from an EMBL/GenBank/DDBJ whole genome shotgun (WGS) entry which is preliminary data.</text>
</comment>
<feature type="signal peptide" evidence="1">
    <location>
        <begin position="1"/>
        <end position="22"/>
    </location>
</feature>
<feature type="chain" id="PRO_5047220480" evidence="1">
    <location>
        <begin position="23"/>
        <end position="86"/>
    </location>
</feature>
<evidence type="ECO:0000313" key="2">
    <source>
        <dbReference type="EMBL" id="MED6127463.1"/>
    </source>
</evidence>
<evidence type="ECO:0000313" key="3">
    <source>
        <dbReference type="Proteomes" id="UP001341840"/>
    </source>
</evidence>
<accession>A0ABU6RV05</accession>
<keyword evidence="3" id="KW-1185">Reference proteome</keyword>
<gene>
    <name evidence="2" type="ORF">PIB30_088371</name>
</gene>
<name>A0ABU6RV05_9FABA</name>
<proteinExistence type="predicted"/>
<dbReference type="Proteomes" id="UP001341840">
    <property type="component" value="Unassembled WGS sequence"/>
</dbReference>